<organism evidence="2 3">
    <name type="scientific">Enterococcus florum</name>
    <dbReference type="NCBI Taxonomy" id="2480627"/>
    <lineage>
        <taxon>Bacteria</taxon>
        <taxon>Bacillati</taxon>
        <taxon>Bacillota</taxon>
        <taxon>Bacilli</taxon>
        <taxon>Lactobacillales</taxon>
        <taxon>Enterococcaceae</taxon>
        <taxon>Enterococcus</taxon>
    </lineage>
</organism>
<dbReference type="Pfam" id="PF12674">
    <property type="entry name" value="Zn_ribbon_2"/>
    <property type="match status" value="1"/>
</dbReference>
<feature type="domain" description="Putative zinc ribbon" evidence="1">
    <location>
        <begin position="4"/>
        <end position="77"/>
    </location>
</feature>
<dbReference type="AlphaFoldDB" id="A0A4P5PHL1"/>
<evidence type="ECO:0000259" key="1">
    <source>
        <dbReference type="Pfam" id="PF12674"/>
    </source>
</evidence>
<dbReference type="RefSeq" id="WP_146624278.1">
    <property type="nucleotide sequence ID" value="NZ_BJCC01000051.1"/>
</dbReference>
<evidence type="ECO:0000313" key="3">
    <source>
        <dbReference type="Proteomes" id="UP000290567"/>
    </source>
</evidence>
<dbReference type="InterPro" id="IPR025868">
    <property type="entry name" value="Zn_ribbon_dom_put"/>
</dbReference>
<dbReference type="Proteomes" id="UP000290567">
    <property type="component" value="Unassembled WGS sequence"/>
</dbReference>
<comment type="caution">
    <text evidence="2">The sequence shown here is derived from an EMBL/GenBank/DDBJ whole genome shotgun (WGS) entry which is preliminary data.</text>
</comment>
<protein>
    <submittedName>
        <fullName evidence="2">AraC family transcriptional regulator</fullName>
    </submittedName>
</protein>
<sequence length="80" mass="8971">MKKCIACGMPMENAEDFAAGDSCKEYCRYCAKEDGSMKSYLEKKRDLTVFVQKTQGIAEAAAAEVAVSMMKELPAWRDYQ</sequence>
<proteinExistence type="predicted"/>
<dbReference type="EMBL" id="BJCC01000051">
    <property type="protein sequence ID" value="GCF95911.1"/>
    <property type="molecule type" value="Genomic_DNA"/>
</dbReference>
<accession>A0A4P5PHL1</accession>
<keyword evidence="3" id="KW-1185">Reference proteome</keyword>
<name>A0A4P5PHL1_9ENTE</name>
<dbReference type="OrthoDB" id="9801008at2"/>
<reference evidence="3" key="1">
    <citation type="submission" date="2019-02" db="EMBL/GenBank/DDBJ databases">
        <title>Draft genome sequence of Enterococcus sp. Gos25-1.</title>
        <authorList>
            <person name="Tanaka N."/>
            <person name="Shiwa Y."/>
            <person name="Fujita N."/>
        </authorList>
    </citation>
    <scope>NUCLEOTIDE SEQUENCE [LARGE SCALE GENOMIC DNA]</scope>
    <source>
        <strain evidence="3">Gos25-1</strain>
    </source>
</reference>
<evidence type="ECO:0000313" key="2">
    <source>
        <dbReference type="EMBL" id="GCF95911.1"/>
    </source>
</evidence>
<gene>
    <name evidence="2" type="ORF">NRIC_38020</name>
</gene>